<evidence type="ECO:0000313" key="3">
    <source>
        <dbReference type="RefSeq" id="XP_035688587.1"/>
    </source>
</evidence>
<keyword evidence="1" id="KW-0732">Signal</keyword>
<dbReference type="GO" id="GO:0005739">
    <property type="term" value="C:mitochondrion"/>
    <property type="evidence" value="ECO:0000318"/>
    <property type="project" value="GO_Central"/>
</dbReference>
<dbReference type="OrthoDB" id="419333at2759"/>
<protein>
    <submittedName>
        <fullName evidence="3">UPF0565 protein C2orf69 homolog</fullName>
    </submittedName>
</protein>
<dbReference type="InterPro" id="IPR018881">
    <property type="entry name" value="C2orf69_mit"/>
</dbReference>
<accession>A0A9J7LT10</accession>
<evidence type="ECO:0000313" key="2">
    <source>
        <dbReference type="Proteomes" id="UP000001554"/>
    </source>
</evidence>
<proteinExistence type="predicted"/>
<evidence type="ECO:0000256" key="1">
    <source>
        <dbReference type="SAM" id="SignalP"/>
    </source>
</evidence>
<feature type="chain" id="PRO_5039903424" evidence="1">
    <location>
        <begin position="20"/>
        <end position="328"/>
    </location>
</feature>
<keyword evidence="2" id="KW-1185">Reference proteome</keyword>
<name>A0A9J7LT10_BRAFL</name>
<dbReference type="OMA" id="DIMSCHP"/>
<dbReference type="KEGG" id="bfo:118424162"/>
<dbReference type="GeneID" id="118424162"/>
<feature type="signal peptide" evidence="1">
    <location>
        <begin position="1"/>
        <end position="19"/>
    </location>
</feature>
<reference evidence="2" key="1">
    <citation type="journal article" date="2020" name="Nat. Ecol. Evol.">
        <title>Deeply conserved synteny resolves early events in vertebrate evolution.</title>
        <authorList>
            <person name="Simakov O."/>
            <person name="Marletaz F."/>
            <person name="Yue J.X."/>
            <person name="O'Connell B."/>
            <person name="Jenkins J."/>
            <person name="Brandt A."/>
            <person name="Calef R."/>
            <person name="Tung C.H."/>
            <person name="Huang T.K."/>
            <person name="Schmutz J."/>
            <person name="Satoh N."/>
            <person name="Yu J.K."/>
            <person name="Putnam N.H."/>
            <person name="Green R.E."/>
            <person name="Rokhsar D.S."/>
        </authorList>
    </citation>
    <scope>NUCLEOTIDE SEQUENCE [LARGE SCALE GENOMIC DNA]</scope>
    <source>
        <strain evidence="2">S238N-H82</strain>
    </source>
</reference>
<dbReference type="Pfam" id="PF10561">
    <property type="entry name" value="C2orf69"/>
    <property type="match status" value="2"/>
</dbReference>
<dbReference type="AlphaFoldDB" id="A0A9J7LT10"/>
<dbReference type="PANTHER" id="PTHR31296:SF1">
    <property type="entry name" value="MITOCHONDRIAL PROTEIN C2ORF69"/>
    <property type="match status" value="1"/>
</dbReference>
<dbReference type="Proteomes" id="UP000001554">
    <property type="component" value="Chromosome 10"/>
</dbReference>
<sequence>MFPRWAVTVLVALRTLTVPRRWGGTMAAERAMSSAQPPTTASLPCRRLGVVQGFPAWQNEVIFCGNREAQDHVVFFPGDVQDYIENMEAHRDNKNWKQWNLEAVAELLSRRFPRSFIWVIKPSHMHLKTFSCYNFLVCNTMGTPEYGDEPRYPNALLYLRLLLNNAARQVSSELQQQVEGQDSCPADQNSCQDERLLSLPITFVGFSKGCIVLNEILFELQEAKPIPELQEFLARVKTMYWLDGGHQGGSNTWVTNEATLRNFAELQVDVHVHVTPYQVNDAMRAWIGKEERLFVKRLKKVGVNVTETRHFENEPRSLENHFKVLTAF</sequence>
<organism evidence="2 3">
    <name type="scientific">Branchiostoma floridae</name>
    <name type="common">Florida lancelet</name>
    <name type="synonym">Amphioxus</name>
    <dbReference type="NCBI Taxonomy" id="7739"/>
    <lineage>
        <taxon>Eukaryota</taxon>
        <taxon>Metazoa</taxon>
        <taxon>Chordata</taxon>
        <taxon>Cephalochordata</taxon>
        <taxon>Leptocardii</taxon>
        <taxon>Amphioxiformes</taxon>
        <taxon>Branchiostomatidae</taxon>
        <taxon>Branchiostoma</taxon>
    </lineage>
</organism>
<dbReference type="PANTHER" id="PTHR31296">
    <property type="entry name" value="UPF0565 PROTEIN C2ORF69"/>
    <property type="match status" value="1"/>
</dbReference>
<gene>
    <name evidence="3" type="primary">LOC118424162</name>
</gene>
<dbReference type="RefSeq" id="XP_035688587.1">
    <property type="nucleotide sequence ID" value="XM_035832694.1"/>
</dbReference>
<reference evidence="3" key="2">
    <citation type="submission" date="2025-08" db="UniProtKB">
        <authorList>
            <consortium name="RefSeq"/>
        </authorList>
    </citation>
    <scope>IDENTIFICATION</scope>
    <source>
        <strain evidence="3">S238N-H82</strain>
        <tissue evidence="3">Testes</tissue>
    </source>
</reference>